<evidence type="ECO:0000256" key="6">
    <source>
        <dbReference type="ARBA" id="ARBA00022553"/>
    </source>
</evidence>
<proteinExistence type="predicted"/>
<evidence type="ECO:0000256" key="7">
    <source>
        <dbReference type="ARBA" id="ARBA00022679"/>
    </source>
</evidence>
<dbReference type="InterPro" id="IPR011009">
    <property type="entry name" value="Kinase-like_dom_sf"/>
</dbReference>
<reference evidence="15" key="2">
    <citation type="submission" date="2025-08" db="UniProtKB">
        <authorList>
            <consortium name="Ensembl"/>
        </authorList>
    </citation>
    <scope>IDENTIFICATION</scope>
</reference>
<feature type="compositionally biased region" description="Low complexity" evidence="13">
    <location>
        <begin position="2523"/>
        <end position="2539"/>
    </location>
</feature>
<feature type="compositionally biased region" description="Pro residues" evidence="13">
    <location>
        <begin position="1364"/>
        <end position="1376"/>
    </location>
</feature>
<reference evidence="15 16" key="1">
    <citation type="submission" date="2017-08" db="EMBL/GenBank/DDBJ databases">
        <title>USMARCv1.0.</title>
        <authorList>
            <person name="Hannum G.I."/>
            <person name="Koren S."/>
            <person name="Schroeder S.G."/>
            <person name="Chin S.C."/>
            <person name="Nonneman D.J."/>
            <person name="Becker S.A."/>
            <person name="Rosen B.D."/>
            <person name="Bickhart D.M."/>
            <person name="Putnam N.H."/>
            <person name="Green R.E."/>
            <person name="Tuggle C.K."/>
            <person name="Liu H."/>
            <person name="Rohrer G.A."/>
            <person name="Warr A."/>
            <person name="Hall R."/>
            <person name="Kim K."/>
            <person name="Hume D.A."/>
            <person name="Talbot R."/>
            <person name="Chow W."/>
            <person name="Howe K."/>
            <person name="Schwartz A.S."/>
            <person name="Watson M."/>
            <person name="Archibald A.L."/>
            <person name="Phillippy A.M."/>
            <person name="Smith T.P.L."/>
        </authorList>
    </citation>
    <scope>NUCLEOTIDE SEQUENCE [LARGE SCALE GENOMIC DNA]</scope>
</reference>
<feature type="compositionally biased region" description="Low complexity" evidence="13">
    <location>
        <begin position="125"/>
        <end position="158"/>
    </location>
</feature>
<feature type="compositionally biased region" description="Polar residues" evidence="13">
    <location>
        <begin position="2462"/>
        <end position="2477"/>
    </location>
</feature>
<evidence type="ECO:0000256" key="1">
    <source>
        <dbReference type="ARBA" id="ARBA00001946"/>
    </source>
</evidence>
<dbReference type="FunFam" id="1.10.510.10:FF:000006">
    <property type="entry name" value="Serine/threonine-protein kinase WNK1 isoform 2"/>
    <property type="match status" value="1"/>
</dbReference>
<dbReference type="Gene3D" id="1.10.510.10">
    <property type="entry name" value="Transferase(Phosphotransferase) domain 1"/>
    <property type="match status" value="1"/>
</dbReference>
<feature type="region of interest" description="Disordered" evidence="13">
    <location>
        <begin position="1"/>
        <end position="78"/>
    </location>
</feature>
<dbReference type="InterPro" id="IPR024678">
    <property type="entry name" value="Kinase_OSR1/WNK_CCT"/>
</dbReference>
<dbReference type="Pfam" id="PF00069">
    <property type="entry name" value="Pkinase"/>
    <property type="match status" value="1"/>
</dbReference>
<name>A0A4X1UEZ3_PIG</name>
<feature type="region of interest" description="Disordered" evidence="13">
    <location>
        <begin position="2179"/>
        <end position="2259"/>
    </location>
</feature>
<feature type="region of interest" description="Disordered" evidence="13">
    <location>
        <begin position="571"/>
        <end position="641"/>
    </location>
</feature>
<keyword evidence="5" id="KW-0723">Serine/threonine-protein kinase</keyword>
<evidence type="ECO:0000256" key="5">
    <source>
        <dbReference type="ARBA" id="ARBA00022527"/>
    </source>
</evidence>
<evidence type="ECO:0000313" key="16">
    <source>
        <dbReference type="Proteomes" id="UP000314985"/>
    </source>
</evidence>
<feature type="compositionally biased region" description="Low complexity" evidence="13">
    <location>
        <begin position="2016"/>
        <end position="2025"/>
    </location>
</feature>
<feature type="region of interest" description="Disordered" evidence="13">
    <location>
        <begin position="1356"/>
        <end position="1433"/>
    </location>
</feature>
<feature type="region of interest" description="Disordered" evidence="13">
    <location>
        <begin position="2308"/>
        <end position="2350"/>
    </location>
</feature>
<feature type="compositionally biased region" description="Polar residues" evidence="13">
    <location>
        <begin position="1165"/>
        <end position="1178"/>
    </location>
</feature>
<feature type="compositionally biased region" description="Low complexity" evidence="13">
    <location>
        <begin position="40"/>
        <end position="49"/>
    </location>
</feature>
<dbReference type="PROSITE" id="PS50011">
    <property type="entry name" value="PROTEIN_KINASE_DOM"/>
    <property type="match status" value="1"/>
</dbReference>
<feature type="compositionally biased region" description="Basic and acidic residues" evidence="13">
    <location>
        <begin position="50"/>
        <end position="66"/>
    </location>
</feature>
<feature type="compositionally biased region" description="Low complexity" evidence="13">
    <location>
        <begin position="587"/>
        <end position="601"/>
    </location>
</feature>
<feature type="region of interest" description="Disordered" evidence="13">
    <location>
        <begin position="2005"/>
        <end position="2025"/>
    </location>
</feature>
<evidence type="ECO:0000313" key="15">
    <source>
        <dbReference type="Ensembl" id="ENSSSCP00070028590.1"/>
    </source>
</evidence>
<evidence type="ECO:0000256" key="9">
    <source>
        <dbReference type="ARBA" id="ARBA00022777"/>
    </source>
</evidence>
<dbReference type="Pfam" id="PF12202">
    <property type="entry name" value="OSR1_C"/>
    <property type="match status" value="1"/>
</dbReference>
<feature type="region of interest" description="Disordered" evidence="13">
    <location>
        <begin position="2427"/>
        <end position="2555"/>
    </location>
</feature>
<protein>
    <recommendedName>
        <fullName evidence="3">non-specific serine/threonine protein kinase</fullName>
        <ecNumber evidence="3">2.7.11.1</ecNumber>
    </recommendedName>
</protein>
<feature type="region of interest" description="Disordered" evidence="13">
    <location>
        <begin position="1110"/>
        <end position="1211"/>
    </location>
</feature>
<dbReference type="Ensembl" id="ENSSSCT00070034231.1">
    <property type="protein sequence ID" value="ENSSSCP00070028590.1"/>
    <property type="gene ID" value="ENSSSCG00070017286.1"/>
</dbReference>
<evidence type="ECO:0000256" key="8">
    <source>
        <dbReference type="ARBA" id="ARBA00022741"/>
    </source>
</evidence>
<keyword evidence="6" id="KW-0597">Phosphoprotein</keyword>
<dbReference type="SMART" id="SM00220">
    <property type="entry name" value="S_TKc"/>
    <property type="match status" value="1"/>
</dbReference>
<keyword evidence="10" id="KW-0067">ATP-binding</keyword>
<dbReference type="FunFam" id="3.10.20.90:FF:000007">
    <property type="entry name" value="Serine/threonine-protein kinase WNK1 isoform 1"/>
    <property type="match status" value="1"/>
</dbReference>
<feature type="compositionally biased region" description="Low complexity" evidence="13">
    <location>
        <begin position="1110"/>
        <end position="1164"/>
    </location>
</feature>
<dbReference type="PROSITE" id="PS00108">
    <property type="entry name" value="PROTEIN_KINASE_ST"/>
    <property type="match status" value="1"/>
</dbReference>
<comment type="catalytic activity">
    <reaction evidence="12">
        <text>L-seryl-[protein] + ATP = O-phospho-L-seryl-[protein] + ADP + H(+)</text>
        <dbReference type="Rhea" id="RHEA:17989"/>
        <dbReference type="Rhea" id="RHEA-COMP:9863"/>
        <dbReference type="Rhea" id="RHEA-COMP:11604"/>
        <dbReference type="ChEBI" id="CHEBI:15378"/>
        <dbReference type="ChEBI" id="CHEBI:29999"/>
        <dbReference type="ChEBI" id="CHEBI:30616"/>
        <dbReference type="ChEBI" id="CHEBI:83421"/>
        <dbReference type="ChEBI" id="CHEBI:456216"/>
        <dbReference type="EC" id="2.7.11.1"/>
    </reaction>
</comment>
<dbReference type="GO" id="GO:0005524">
    <property type="term" value="F:ATP binding"/>
    <property type="evidence" value="ECO:0007669"/>
    <property type="project" value="UniProtKB-KW"/>
</dbReference>
<feature type="compositionally biased region" description="Polar residues" evidence="13">
    <location>
        <begin position="2485"/>
        <end position="2509"/>
    </location>
</feature>
<dbReference type="Pfam" id="PF24889">
    <property type="entry name" value="CCTL2_WNK"/>
    <property type="match status" value="1"/>
</dbReference>
<feature type="compositionally biased region" description="Basic and acidic residues" evidence="13">
    <location>
        <begin position="571"/>
        <end position="586"/>
    </location>
</feature>
<dbReference type="InterPro" id="IPR000719">
    <property type="entry name" value="Prot_kinase_dom"/>
</dbReference>
<dbReference type="CDD" id="cd14030">
    <property type="entry name" value="STKc_WNK1"/>
    <property type="match status" value="1"/>
</dbReference>
<evidence type="ECO:0000256" key="11">
    <source>
        <dbReference type="ARBA" id="ARBA00047899"/>
    </source>
</evidence>
<dbReference type="Gene3D" id="3.30.200.20">
    <property type="entry name" value="Phosphorylase Kinase, domain 1"/>
    <property type="match status" value="1"/>
</dbReference>
<feature type="compositionally biased region" description="Basic residues" evidence="13">
    <location>
        <begin position="2433"/>
        <end position="2445"/>
    </location>
</feature>
<keyword evidence="8" id="KW-0547">Nucleotide-binding</keyword>
<dbReference type="InterPro" id="IPR008271">
    <property type="entry name" value="Ser/Thr_kinase_AS"/>
</dbReference>
<keyword evidence="9" id="KW-0418">Kinase</keyword>
<feature type="domain" description="Protein kinase" evidence="14">
    <location>
        <begin position="219"/>
        <end position="477"/>
    </location>
</feature>
<dbReference type="Proteomes" id="UP000314985">
    <property type="component" value="Chromosome 5"/>
</dbReference>
<feature type="region of interest" description="Disordered" evidence="13">
    <location>
        <begin position="2051"/>
        <end position="2087"/>
    </location>
</feature>
<evidence type="ECO:0000256" key="4">
    <source>
        <dbReference type="ARBA" id="ARBA00022490"/>
    </source>
</evidence>
<feature type="compositionally biased region" description="Low complexity" evidence="13">
    <location>
        <begin position="10"/>
        <end position="19"/>
    </location>
</feature>
<evidence type="ECO:0000256" key="10">
    <source>
        <dbReference type="ARBA" id="ARBA00022840"/>
    </source>
</evidence>
<feature type="region of interest" description="Disordered" evidence="13">
    <location>
        <begin position="1035"/>
        <end position="1076"/>
    </location>
</feature>
<comment type="cofactor">
    <cofactor evidence="1">
        <name>Mg(2+)</name>
        <dbReference type="ChEBI" id="CHEBI:18420"/>
    </cofactor>
</comment>
<dbReference type="FunFam" id="3.10.20.90:FF:000012">
    <property type="entry name" value="Serine/threonine-protein kinase WNK1 isoform 2"/>
    <property type="match status" value="1"/>
</dbReference>
<comment type="subcellular location">
    <subcellularLocation>
        <location evidence="2">Cytoplasm</location>
    </subcellularLocation>
</comment>
<evidence type="ECO:0000256" key="13">
    <source>
        <dbReference type="SAM" id="MobiDB-lite"/>
    </source>
</evidence>
<feature type="compositionally biased region" description="Low complexity" evidence="13">
    <location>
        <begin position="614"/>
        <end position="624"/>
    </location>
</feature>
<sequence length="2692" mass="283726">MSGGGADQQSSPPGSLFLSPPAPAPKNGSSSDSSVGEKLGAAAADAGAGRTEEYRRRRHTMDKDSRGAAATTTTEHRFFRRSVICDSNATALELPGLPLPLPQPGAAAVAQQRSPPEPHREETLTPAVAHVAQQPPAAATPGEPAAAVPAAASAPGSASRDRQVAQPSQAGSKEEPPSARSGSGGGSAKEPQEERSQQQDDIEELETKAVGMSNDGRFLKFDIEIGRGSFKTVYKGLDTETTVEVAWCELQDRKLTKSERQRFKEEAEMLKGLQHPNIVRFYDSWESTVKGKKCIVLVTELMTSGTLKTYLKRFKVMKIKVLRSWCRQILKGLQFLHTRTPPIIHRDLKCDNIFITGPTGSVKIGDLGLATLKRASFAKSVIGTPEFMAPEMYEEKYDESVDVYAFGMCMLEMATSEYPYSECQNAAQIYRRVTSGVKPASFDKVAIPEVKEIIEGCIRQNKDERYSIKDLLNHAFFQEETGVRVELAEEDDGEKIAIKLWLRIEDIKKLKGKYKDNEAIEFSFDLERDVPEDVAQEMVESGYVCEGDHKTMAKAIKDRVSLIKRKREQRQLVREEQEKRKQEESSLKQQGEQQSSASQAGILQPSSASTGLPAAATTSASVSTQVEPEEPEADQHQQLQYQQPSISVLSDGTVDSGQGSSVFTESRVSSQQTVSYGSQHEQAHSTCTLPGHTASVVQAQAQPHGGYPPSSMPQSMAHPRGGTPTYPESQIFFPTIHERPVSFSPPPTCPPKVAISQRRKSTSFLEAQTHHFQPLLRTVGQNLLPPGGCPTNWTPEAVVMLGTTASRVTGEPCEIQVQPLFEPTQVYGDCRPGLVLPEEAHYFIPQEAVYVAGVHYQTQMAEQFEGIPYNSPVLSSPMKQIPEQKPVQGGPPSSSVFEFPSGQAFLVGHLQNLRLDSGLSPGSPLSSISTPISTDATRLKFHPVFVPHSAPAVLTHNNESRSNCVFEFHVHTPSSSSGEGGVLPQRIYRNRQVAVDLNQEEPPPQSAGLHGRLQPVTEEQHNFQPPELTVSVVEPTGQSWPIGSPEYSSDSSQITSSDPSDFQSPPPTGGTAAPFGSDVSLPFIHLPQTVIQESPLFFCFPQGTTSPQILSASFSSGGSALHPQAQGQSQGQPSSSSLTGIPSSQPVQHSQQQQGVQQTAPSQQTVQYSLPQTSAPSEPTTAQPASQPQPPQVLPPVSAGKQLPVSQPVPTIQGEPQISVATQPSVVPVHSGAHFLPVGQPLPPSLLPQYPVSQVPSAPHVSAAQPGFSPLPVTAAAGVNQPLLTLASSAAAAAVPGGSTVVPSQLPTLLQPVTQLPSQAHPQLLQTAVQSMGIPANLGQTAEAPLPSGDVLYQSTQGVSQVAPPEPVPAAPPQPTQPTTLVSSIDSAHSDVASGMSDGNENVPSSSGRHEGRTIKRHYRKSVRSRSRHEKTSRPKLRILNVSNKGDRVVECQLETHNRKMVTFKFDLDGDNPEEIATIMVNNDFILAIEREAFVDQVREIIEKADEMLSEDVSVEPEGDQGLENLQGKDDYGFSGSQKLEGEFKQPIPASSMPQQIGLPTSSLTQVVHSAGRRFIVSPVPESRLRESKVFTSEISDTVAASTSPGTGMNLSHSASSLSLQQAFSELRRAQMTEGPSTAPPHFSHTGPTFPVVPPSMSSIAGAAATPSVSVPATSCPFSDISTSVTPSEVTASTEKGIAGVATCTGVISSSGLTVPPASDSPILSSVVSSITVPVAVSVSTTSLSVQAPTPGSIVSNTGTFPSISVAMTSASAVSSTAAPGAKPPPVSSQQVSGSTAGITTLASVPTTAPAPSVASQPSLSLSSSTSAPTLAETIVVSAHSLDKASHSSTAGLALSLPASSSSASPAAGVSSSVSQPGVAHPLVIPSAVASIPVLSQAGPTCAPLLPQVPGIPPLVQPAASVPAVQQTLVHSQPQPALLPNQPHTHCPEMDADAQPRAPGIDDIKTLEEKLRSLFSEHSSSGTQHASVSLETSLVVETTVTPGIPTTAVAPGKLMTSTTSTCLPPTSLPLGTTGLSILPVVTPGQVSTPVSTIPAVKPGTAPSKPPSTKPPVLPLGTELPAGTPPSEQLPPFPGPSLMQAQQPLEDLDAQLRRTLSPETVVLTSTVGPVSVVAPTAAVEAGAQLQKDVSQVTEGPIPAPTSGTGVFQMGRFQVSVAMDDTQKEGKNKSEDVKSVHFESSTSESSVLSSSSPESTLVKPEPNGTAIHGISSDMPDSAHKTSASEAKSEAGQPTKVGRFQVTTTADKVGRFSVSRTEDAIAEAKKEGPVASPPFMDLEHSILPAVIPKKEKPELSEPSHLNGPSSDLEAAFLSRDGDDGSGSPHSPPQLCSKSLPIQSLSQSLSNSFNSSYMSSDNESDIEDEDLKLELRRLREKHLKEIQDLQSRQKHEIESLYTRLGKAPPAVIIPAAAPLAGRRRRPTKSKGSKSSRSSSLGNKSPGPGNLSGQSTATVLHPQQTLPAPGNIPETGQNQLLQPLKPSPSSDNLYSAFTSDGAISVPSLSAPGQGTSSTNTVGGTVSSQAAQAQPPTMTSSRKGTFTDDLHKLVDNWARDAMNLSGRRGSKGHMSYEGPGMARKFSAPGQLCISMTSNLGGSAPISAASATSLGHFTKSMCPPQQYGFPAPPFGTQWSGTGGPAPQPLSQFQPVGTASLQNFNISNLQKSISNPPGSNLRTT</sequence>
<dbReference type="PANTHER" id="PTHR13902">
    <property type="entry name" value="SERINE/THREONINE-PROTEIN KINASE WNK WITH NO LYSINE -RELATED"/>
    <property type="match status" value="1"/>
</dbReference>
<comment type="catalytic activity">
    <reaction evidence="11">
        <text>L-threonyl-[protein] + ATP = O-phospho-L-threonyl-[protein] + ADP + H(+)</text>
        <dbReference type="Rhea" id="RHEA:46608"/>
        <dbReference type="Rhea" id="RHEA-COMP:11060"/>
        <dbReference type="Rhea" id="RHEA-COMP:11605"/>
        <dbReference type="ChEBI" id="CHEBI:15378"/>
        <dbReference type="ChEBI" id="CHEBI:30013"/>
        <dbReference type="ChEBI" id="CHEBI:30616"/>
        <dbReference type="ChEBI" id="CHEBI:61977"/>
        <dbReference type="ChEBI" id="CHEBI:456216"/>
        <dbReference type="EC" id="2.7.11.1"/>
    </reaction>
</comment>
<feature type="compositionally biased region" description="Polar residues" evidence="13">
    <location>
        <begin position="1397"/>
        <end position="1407"/>
    </location>
</feature>
<dbReference type="SUPFAM" id="SSF56112">
    <property type="entry name" value="Protein kinase-like (PK-like)"/>
    <property type="match status" value="1"/>
</dbReference>
<accession>A0A4X1UEZ3</accession>
<feature type="compositionally biased region" description="Low complexity" evidence="13">
    <location>
        <begin position="2446"/>
        <end position="2458"/>
    </location>
</feature>
<feature type="region of interest" description="Disordered" evidence="13">
    <location>
        <begin position="93"/>
        <end position="201"/>
    </location>
</feature>
<evidence type="ECO:0000256" key="3">
    <source>
        <dbReference type="ARBA" id="ARBA00012513"/>
    </source>
</evidence>
<feature type="compositionally biased region" description="Basic residues" evidence="13">
    <location>
        <begin position="1415"/>
        <end position="1433"/>
    </location>
</feature>
<dbReference type="InterPro" id="IPR050588">
    <property type="entry name" value="WNK_Ser-Thr_kinase"/>
</dbReference>
<dbReference type="Gene3D" id="3.10.20.90">
    <property type="entry name" value="Phosphatidylinositol 3-kinase Catalytic Subunit, Chain A, domain 1"/>
    <property type="match status" value="2"/>
</dbReference>
<dbReference type="FunFam" id="3.30.200.20:FF:000494">
    <property type="entry name" value="serine/threonine-protein kinase WNK2 isoform X2"/>
    <property type="match status" value="1"/>
</dbReference>
<dbReference type="GO" id="GO:0004674">
    <property type="term" value="F:protein serine/threonine kinase activity"/>
    <property type="evidence" value="ECO:0007669"/>
    <property type="project" value="UniProtKB-KW"/>
</dbReference>
<feature type="compositionally biased region" description="Low complexity" evidence="13">
    <location>
        <begin position="1048"/>
        <end position="1074"/>
    </location>
</feature>
<feature type="compositionally biased region" description="Polar residues" evidence="13">
    <location>
        <begin position="2540"/>
        <end position="2554"/>
    </location>
</feature>
<keyword evidence="7" id="KW-0808">Transferase</keyword>
<feature type="compositionally biased region" description="Basic and acidic residues" evidence="13">
    <location>
        <begin position="2179"/>
        <end position="2195"/>
    </location>
</feature>
<feature type="region of interest" description="Disordered" evidence="13">
    <location>
        <begin position="1776"/>
        <end position="1795"/>
    </location>
</feature>
<feature type="compositionally biased region" description="Pro residues" evidence="13">
    <location>
        <begin position="2063"/>
        <end position="2073"/>
    </location>
</feature>
<evidence type="ECO:0000256" key="12">
    <source>
        <dbReference type="ARBA" id="ARBA00048679"/>
    </source>
</evidence>
<evidence type="ECO:0000256" key="2">
    <source>
        <dbReference type="ARBA" id="ARBA00004496"/>
    </source>
</evidence>
<evidence type="ECO:0000259" key="14">
    <source>
        <dbReference type="PROSITE" id="PS50011"/>
    </source>
</evidence>
<organism evidence="15 16">
    <name type="scientific">Sus scrofa</name>
    <name type="common">Pig</name>
    <dbReference type="NCBI Taxonomy" id="9823"/>
    <lineage>
        <taxon>Eukaryota</taxon>
        <taxon>Metazoa</taxon>
        <taxon>Chordata</taxon>
        <taxon>Craniata</taxon>
        <taxon>Vertebrata</taxon>
        <taxon>Euteleostomi</taxon>
        <taxon>Mammalia</taxon>
        <taxon>Eutheria</taxon>
        <taxon>Laurasiatheria</taxon>
        <taxon>Artiodactyla</taxon>
        <taxon>Suina</taxon>
        <taxon>Suidae</taxon>
        <taxon>Sus</taxon>
    </lineage>
</organism>
<dbReference type="InterPro" id="IPR056865">
    <property type="entry name" value="CCTL2_WNK"/>
</dbReference>
<keyword evidence="4" id="KW-0963">Cytoplasm</keyword>
<feature type="region of interest" description="Disordered" evidence="13">
    <location>
        <begin position="702"/>
        <end position="723"/>
    </location>
</feature>
<dbReference type="GO" id="GO:0005737">
    <property type="term" value="C:cytoplasm"/>
    <property type="evidence" value="ECO:0007669"/>
    <property type="project" value="UniProtKB-SubCell"/>
</dbReference>
<dbReference type="EC" id="2.7.11.1" evidence="3"/>
<feature type="compositionally biased region" description="Low complexity" evidence="13">
    <location>
        <begin position="2198"/>
        <end position="2216"/>
    </location>
</feature>